<dbReference type="Pfam" id="PF00669">
    <property type="entry name" value="Flagellin_N"/>
    <property type="match status" value="1"/>
</dbReference>
<feature type="region of interest" description="Disordered" evidence="1">
    <location>
        <begin position="87"/>
        <end position="113"/>
    </location>
</feature>
<organism evidence="3">
    <name type="scientific">marine metagenome</name>
    <dbReference type="NCBI Taxonomy" id="408172"/>
    <lineage>
        <taxon>unclassified sequences</taxon>
        <taxon>metagenomes</taxon>
        <taxon>ecological metagenomes</taxon>
    </lineage>
</organism>
<gene>
    <name evidence="3" type="ORF">METZ01_LOCUS411297</name>
</gene>
<evidence type="ECO:0000259" key="2">
    <source>
        <dbReference type="Pfam" id="PF00669"/>
    </source>
</evidence>
<dbReference type="Gene3D" id="1.20.1330.10">
    <property type="entry name" value="f41 fragment of flagellin, N-terminal domain"/>
    <property type="match status" value="1"/>
</dbReference>
<feature type="domain" description="Flagellin N-terminal" evidence="2">
    <location>
        <begin position="2"/>
        <end position="88"/>
    </location>
</feature>
<dbReference type="AlphaFoldDB" id="A0A382WI33"/>
<evidence type="ECO:0000313" key="3">
    <source>
        <dbReference type="EMBL" id="SVD58443.1"/>
    </source>
</evidence>
<dbReference type="InterPro" id="IPR001029">
    <property type="entry name" value="Flagellin_N"/>
</dbReference>
<dbReference type="PANTHER" id="PTHR42792:SF2">
    <property type="entry name" value="FLAGELLIN"/>
    <property type="match status" value="1"/>
</dbReference>
<dbReference type="GO" id="GO:0005198">
    <property type="term" value="F:structural molecule activity"/>
    <property type="evidence" value="ECO:0007669"/>
    <property type="project" value="InterPro"/>
</dbReference>
<accession>A0A382WI33</accession>
<protein>
    <recommendedName>
        <fullName evidence="2">Flagellin N-terminal domain-containing protein</fullName>
    </recommendedName>
</protein>
<dbReference type="GO" id="GO:0009288">
    <property type="term" value="C:bacterial-type flagellum"/>
    <property type="evidence" value="ECO:0007669"/>
    <property type="project" value="InterPro"/>
</dbReference>
<evidence type="ECO:0000256" key="1">
    <source>
        <dbReference type="SAM" id="MobiDB-lite"/>
    </source>
</evidence>
<proteinExistence type="predicted"/>
<dbReference type="InterPro" id="IPR001492">
    <property type="entry name" value="Flagellin"/>
</dbReference>
<sequence length="113" mass="12259">METVGSGLRITRAENDTAGLTLSEGFRSQLTCLGQNVSNAEHATDLLRVAEGSLHTASAIPHRRQELAVQSSNGHLNDTQREVITSEYSKASTARSRRPSHGLQRTYPAGRLC</sequence>
<dbReference type="SUPFAM" id="SSF64518">
    <property type="entry name" value="Phase 1 flagellin"/>
    <property type="match status" value="1"/>
</dbReference>
<dbReference type="EMBL" id="UINC01160028">
    <property type="protein sequence ID" value="SVD58443.1"/>
    <property type="molecule type" value="Genomic_DNA"/>
</dbReference>
<dbReference type="PANTHER" id="PTHR42792">
    <property type="entry name" value="FLAGELLIN"/>
    <property type="match status" value="1"/>
</dbReference>
<reference evidence="3" key="1">
    <citation type="submission" date="2018-05" db="EMBL/GenBank/DDBJ databases">
        <authorList>
            <person name="Lanie J.A."/>
            <person name="Ng W.-L."/>
            <person name="Kazmierczak K.M."/>
            <person name="Andrzejewski T.M."/>
            <person name="Davidsen T.M."/>
            <person name="Wayne K.J."/>
            <person name="Tettelin H."/>
            <person name="Glass J.I."/>
            <person name="Rusch D."/>
            <person name="Podicherti R."/>
            <person name="Tsui H.-C.T."/>
            <person name="Winkler M.E."/>
        </authorList>
    </citation>
    <scope>NUCLEOTIDE SEQUENCE</scope>
</reference>
<name>A0A382WI33_9ZZZZ</name>